<dbReference type="InterPro" id="IPR008942">
    <property type="entry name" value="ENTH_VHS"/>
</dbReference>
<name>A0A8T2QDC4_CERRI</name>
<dbReference type="AlphaFoldDB" id="A0A8T2QDC4"/>
<feature type="region of interest" description="Disordered" evidence="1">
    <location>
        <begin position="1091"/>
        <end position="1149"/>
    </location>
</feature>
<dbReference type="Gene3D" id="2.30.30.140">
    <property type="match status" value="1"/>
</dbReference>
<evidence type="ECO:0000313" key="4">
    <source>
        <dbReference type="EMBL" id="KAH7281191.1"/>
    </source>
</evidence>
<dbReference type="Gene3D" id="1.25.40.90">
    <property type="match status" value="1"/>
</dbReference>
<dbReference type="GO" id="GO:0005634">
    <property type="term" value="C:nucleus"/>
    <property type="evidence" value="ECO:0007669"/>
    <property type="project" value="UniProtKB-ARBA"/>
</dbReference>
<dbReference type="OrthoDB" id="62853at2759"/>
<organism evidence="4 5">
    <name type="scientific">Ceratopteris richardii</name>
    <name type="common">Triangle waterfern</name>
    <dbReference type="NCBI Taxonomy" id="49495"/>
    <lineage>
        <taxon>Eukaryota</taxon>
        <taxon>Viridiplantae</taxon>
        <taxon>Streptophyta</taxon>
        <taxon>Embryophyta</taxon>
        <taxon>Tracheophyta</taxon>
        <taxon>Polypodiopsida</taxon>
        <taxon>Polypodiidae</taxon>
        <taxon>Polypodiales</taxon>
        <taxon>Pteridineae</taxon>
        <taxon>Pteridaceae</taxon>
        <taxon>Parkerioideae</taxon>
        <taxon>Ceratopteris</taxon>
    </lineage>
</organism>
<evidence type="ECO:0000256" key="1">
    <source>
        <dbReference type="SAM" id="MobiDB-lite"/>
    </source>
</evidence>
<dbReference type="Pfam" id="PF00855">
    <property type="entry name" value="PWWP"/>
    <property type="match status" value="1"/>
</dbReference>
<dbReference type="InterPro" id="IPR000313">
    <property type="entry name" value="PWWP_dom"/>
</dbReference>
<reference evidence="4" key="1">
    <citation type="submission" date="2021-08" db="EMBL/GenBank/DDBJ databases">
        <title>WGS assembly of Ceratopteris richardii.</title>
        <authorList>
            <person name="Marchant D.B."/>
            <person name="Chen G."/>
            <person name="Jenkins J."/>
            <person name="Shu S."/>
            <person name="Leebens-Mack J."/>
            <person name="Grimwood J."/>
            <person name="Schmutz J."/>
            <person name="Soltis P."/>
            <person name="Soltis D."/>
            <person name="Chen Z.-H."/>
        </authorList>
    </citation>
    <scope>NUCLEOTIDE SEQUENCE</scope>
    <source>
        <strain evidence="4">Whitten #5841</strain>
        <tissue evidence="4">Leaf</tissue>
    </source>
</reference>
<feature type="compositionally biased region" description="Polar residues" evidence="1">
    <location>
        <begin position="1053"/>
        <end position="1062"/>
    </location>
</feature>
<keyword evidence="5" id="KW-1185">Reference proteome</keyword>
<evidence type="ECO:0000259" key="3">
    <source>
        <dbReference type="PROSITE" id="PS51391"/>
    </source>
</evidence>
<dbReference type="SMART" id="SM00293">
    <property type="entry name" value="PWWP"/>
    <property type="match status" value="1"/>
</dbReference>
<dbReference type="Pfam" id="PF04818">
    <property type="entry name" value="CID"/>
    <property type="match status" value="1"/>
</dbReference>
<dbReference type="PROSITE" id="PS51391">
    <property type="entry name" value="CID"/>
    <property type="match status" value="1"/>
</dbReference>
<sequence length="1149" mass="125792">MAPSKKKGVKTFISTTTQEWNIGDLVLAKVKGHPWWPARVSSPEQFGRAKEEKKVFVTYFGRQQQIGFVQPTDLQAFTSDVKRNLLARAQVKSTFREFTLAVKEICDASEVFLNKNNGKAQGSVQSDNRLAACSDLKTSSGGSDCLEHKQKADLMQVTVNVIQETVGGVSNSDSFISSNSFQKSSEAYSMEPNSKRRKTIASCSIQTFDTRESIHRHGDHDYNANSMKLYRTSKLMVPSGCSIGRDTIIESTSERHTEQHNVCKEGGIELKASIRRERSLLADEKKGTSTCLKGRAQENDGDALFDASQCTPPNGFASVKAALSSRGHHDAGDAWRELPLSKHHGGSLRLERTFDQLYTMSENQLHAPLQRQLGQSKAIVLDNQTKRARTPIHSLAEAESEVEDHISEGDAAKEFALGHPHHYEVCVTEQDPLESGSCKERQPGHSHKKASKASLTVMQSALYQNNFSSSDDFAFQGKTCHTKTSMLPEKDRVLSGEADHHGSRSTSDDKELACRKHAHQEVGHSIYNLDIVTDTLLNRHIEKGNRLKKVSEACLHSEKNNIGVQTAKSSHEHYLAHPKQGSQKVGYDSLSAQQRGISDSNINNNEIKRKDQGSSSYVLEISPCKVEQGVPRQSKILTPTKRPNASNVNSEKISNKFKANTSLFPRNGRNHEVIGKLQEQIFKPIVPGYLKSSSSSRPHVDAKSCSKSSAEILGMSKLHGEFSENKIRAAVEAAKEAQKVKDALVKQKLAQAASAASKIPETGKVLDECISSPAHYGSSISSSPSHSQTVEHVQCSFEVLGTCKNSSPRYETGETNFSQNSNRTEIILSEDTEASVARDTFEGMLETLSRTKDSIARSTRQALVCANFGMAALIVDIIIKRMEAEPSLHRRVDLLFLVDSITQLSVAAQGSAGIAYPRAVQAVLPRLLSAAAPSGSSAHENQRQCLKILNLWSSRKIMPDSVLRSHIIELDSSSSYNDKASGIPSKKHPCMERGVDDPIREMDGMCVDEYGSNAAFGLRGLVPHSFEDDEDFCVGSREGGDAFPSRGSDLEHCSSTSPLSSQKHNHILEDVEGELEMEDALPEGSIRDDEVTQNFHSPSVPPAYSVSTSTPLPSPDFPPLLVLHSDCLPLPPSSPPPPPPPPPPPTSLT</sequence>
<feature type="domain" description="CID" evidence="3">
    <location>
        <begin position="833"/>
        <end position="974"/>
    </location>
</feature>
<dbReference type="PROSITE" id="PS50812">
    <property type="entry name" value="PWWP"/>
    <property type="match status" value="1"/>
</dbReference>
<feature type="region of interest" description="Disordered" evidence="1">
    <location>
        <begin position="1037"/>
        <end position="1064"/>
    </location>
</feature>
<protein>
    <submittedName>
        <fullName evidence="4">Uncharacterized protein</fullName>
    </submittedName>
</protein>
<dbReference type="SUPFAM" id="SSF63748">
    <property type="entry name" value="Tudor/PWWP/MBT"/>
    <property type="match status" value="1"/>
</dbReference>
<evidence type="ECO:0000313" key="5">
    <source>
        <dbReference type="Proteomes" id="UP000825935"/>
    </source>
</evidence>
<feature type="domain" description="PWWP" evidence="2">
    <location>
        <begin position="22"/>
        <end position="80"/>
    </location>
</feature>
<evidence type="ECO:0000259" key="2">
    <source>
        <dbReference type="PROSITE" id="PS50812"/>
    </source>
</evidence>
<comment type="caution">
    <text evidence="4">The sequence shown here is derived from an EMBL/GenBank/DDBJ whole genome shotgun (WGS) entry which is preliminary data.</text>
</comment>
<gene>
    <name evidence="4" type="ORF">KP509_36G034600</name>
</gene>
<dbReference type="SMART" id="SM00582">
    <property type="entry name" value="RPR"/>
    <property type="match status" value="1"/>
</dbReference>
<dbReference type="PANTHER" id="PTHR12550">
    <property type="entry name" value="HEPATOMA-DERIVED GROWTH FACTOR-RELATED"/>
    <property type="match status" value="1"/>
</dbReference>
<dbReference type="Proteomes" id="UP000825935">
    <property type="component" value="Chromosome 36"/>
</dbReference>
<accession>A0A8T2QDC4</accession>
<proteinExistence type="predicted"/>
<feature type="compositionally biased region" description="Pro residues" evidence="1">
    <location>
        <begin position="1129"/>
        <end position="1149"/>
    </location>
</feature>
<dbReference type="EMBL" id="CM035441">
    <property type="protein sequence ID" value="KAH7281191.1"/>
    <property type="molecule type" value="Genomic_DNA"/>
</dbReference>
<dbReference type="PANTHER" id="PTHR12550:SF70">
    <property type="entry name" value="JIL-1 ANCHORING AND STABILIZING PROTEIN, ISOFORM A"/>
    <property type="match status" value="1"/>
</dbReference>
<dbReference type="InterPro" id="IPR006569">
    <property type="entry name" value="CID_dom"/>
</dbReference>